<feature type="non-terminal residue" evidence="1">
    <location>
        <position position="1"/>
    </location>
</feature>
<comment type="caution">
    <text evidence="1">The sequence shown here is derived from an EMBL/GenBank/DDBJ whole genome shotgun (WGS) entry which is preliminary data.</text>
</comment>
<dbReference type="EMBL" id="CAJVPM010017749">
    <property type="protein sequence ID" value="CAG8621416.1"/>
    <property type="molecule type" value="Genomic_DNA"/>
</dbReference>
<proteinExistence type="predicted"/>
<accession>A0ACA9N0Q3</accession>
<dbReference type="Proteomes" id="UP000789860">
    <property type="component" value="Unassembled WGS sequence"/>
</dbReference>
<organism evidence="1 2">
    <name type="scientific">Scutellospora calospora</name>
    <dbReference type="NCBI Taxonomy" id="85575"/>
    <lineage>
        <taxon>Eukaryota</taxon>
        <taxon>Fungi</taxon>
        <taxon>Fungi incertae sedis</taxon>
        <taxon>Mucoromycota</taxon>
        <taxon>Glomeromycotina</taxon>
        <taxon>Glomeromycetes</taxon>
        <taxon>Diversisporales</taxon>
        <taxon>Gigasporaceae</taxon>
        <taxon>Scutellospora</taxon>
    </lineage>
</organism>
<evidence type="ECO:0000313" key="2">
    <source>
        <dbReference type="Proteomes" id="UP000789860"/>
    </source>
</evidence>
<sequence>AAWVGRLGGDLLHGGWLGAGGFEGLGGCEERLREADEARLRVNTGARIGVGTSLNMPQRDLQRESAPFADGRLYGHGAVHEPSQLRANAQTQTSTTILLAQPEVSLYKRLEDLALHVLWYAGPRVLHLKFEVEISSRWRRRRSLVQAHERPFFEVCVVAGVRDRDLGALVSGGPFPRGPRIPRLQGAPTRHYVWKFGQTSDFQDDSTANRGEFERVRDQVDDDLQDSMVPSGPKSDGSATVPSSDL</sequence>
<name>A0ACA9N0Q3_9GLOM</name>
<protein>
    <submittedName>
        <fullName evidence="1">7130_t:CDS:1</fullName>
    </submittedName>
</protein>
<gene>
    <name evidence="1" type="ORF">SCALOS_LOCUS7657</name>
</gene>
<keyword evidence="2" id="KW-1185">Reference proteome</keyword>
<reference evidence="1" key="1">
    <citation type="submission" date="2021-06" db="EMBL/GenBank/DDBJ databases">
        <authorList>
            <person name="Kallberg Y."/>
            <person name="Tangrot J."/>
            <person name="Rosling A."/>
        </authorList>
    </citation>
    <scope>NUCLEOTIDE SEQUENCE</scope>
    <source>
        <strain evidence="1">AU212A</strain>
    </source>
</reference>
<evidence type="ECO:0000313" key="1">
    <source>
        <dbReference type="EMBL" id="CAG8621416.1"/>
    </source>
</evidence>